<accession>A0A6J5KX78</accession>
<dbReference type="InterPro" id="IPR023214">
    <property type="entry name" value="HAD_sf"/>
</dbReference>
<protein>
    <submittedName>
        <fullName evidence="1">5'(3')-deoxyribonucleotidase</fullName>
    </submittedName>
</protein>
<evidence type="ECO:0000313" key="1">
    <source>
        <dbReference type="EMBL" id="CAB4125676.1"/>
    </source>
</evidence>
<dbReference type="Gene3D" id="3.40.50.1000">
    <property type="entry name" value="HAD superfamily/HAD-like"/>
    <property type="match status" value="1"/>
</dbReference>
<sequence length="174" mass="19907">MSKPITIYLDMDGVLADFHKEYAEYRKTEANDHAKFFSAIHDHKIFEKLDLFPGASQLLNHVAVLQYEDPTLKIEILTSKGTHDPFRGAESQEQKLNWLKRHNIKYKANFVCCKEEKAEYATPYSILIDDSIGCIKPFEHEGGHGILYKSYNQGGTELDNLLIQMRAMNAARVA</sequence>
<gene>
    <name evidence="1" type="ORF">UFOVP58_198</name>
</gene>
<dbReference type="EMBL" id="LR796186">
    <property type="protein sequence ID" value="CAB4125676.1"/>
    <property type="molecule type" value="Genomic_DNA"/>
</dbReference>
<dbReference type="InterPro" id="IPR036412">
    <property type="entry name" value="HAD-like_sf"/>
</dbReference>
<proteinExistence type="predicted"/>
<name>A0A6J5KX78_9CAUD</name>
<reference evidence="1" key="1">
    <citation type="submission" date="2020-04" db="EMBL/GenBank/DDBJ databases">
        <authorList>
            <person name="Chiriac C."/>
            <person name="Salcher M."/>
            <person name="Ghai R."/>
            <person name="Kavagutti S V."/>
        </authorList>
    </citation>
    <scope>NUCLEOTIDE SEQUENCE</scope>
</reference>
<dbReference type="SUPFAM" id="SSF56784">
    <property type="entry name" value="HAD-like"/>
    <property type="match status" value="1"/>
</dbReference>
<organism evidence="1">
    <name type="scientific">uncultured Caudovirales phage</name>
    <dbReference type="NCBI Taxonomy" id="2100421"/>
    <lineage>
        <taxon>Viruses</taxon>
        <taxon>Duplodnaviria</taxon>
        <taxon>Heunggongvirae</taxon>
        <taxon>Uroviricota</taxon>
        <taxon>Caudoviricetes</taxon>
        <taxon>Peduoviridae</taxon>
        <taxon>Maltschvirus</taxon>
        <taxon>Maltschvirus maltsch</taxon>
    </lineage>
</organism>